<dbReference type="EC" id="3.1.21.-" evidence="5"/>
<feature type="domain" description="Type I restriction modification DNA specificity" evidence="4">
    <location>
        <begin position="205"/>
        <end position="375"/>
    </location>
</feature>
<gene>
    <name evidence="5" type="ORF">PRL19_04185</name>
</gene>
<feature type="domain" description="Type I restriction modification DNA specificity" evidence="4">
    <location>
        <begin position="7"/>
        <end position="167"/>
    </location>
</feature>
<keyword evidence="2" id="KW-0680">Restriction system</keyword>
<dbReference type="Pfam" id="PF01420">
    <property type="entry name" value="Methylase_S"/>
    <property type="match status" value="2"/>
</dbReference>
<name>A0ABY7UU40_9RHOB</name>
<keyword evidence="3" id="KW-0238">DNA-binding</keyword>
<evidence type="ECO:0000259" key="4">
    <source>
        <dbReference type="Pfam" id="PF01420"/>
    </source>
</evidence>
<dbReference type="GO" id="GO:0004519">
    <property type="term" value="F:endonuclease activity"/>
    <property type="evidence" value="ECO:0007669"/>
    <property type="project" value="UniProtKB-KW"/>
</dbReference>
<keyword evidence="6" id="KW-1185">Reference proteome</keyword>
<comment type="similarity">
    <text evidence="1">Belongs to the type-I restriction system S methylase family.</text>
</comment>
<accession>A0ABY7UU40</accession>
<keyword evidence="5" id="KW-0255">Endonuclease</keyword>
<dbReference type="EMBL" id="CP117466">
    <property type="protein sequence ID" value="WDA13459.1"/>
    <property type="molecule type" value="Genomic_DNA"/>
</dbReference>
<reference evidence="5 6" key="1">
    <citation type="submission" date="2023-02" db="EMBL/GenBank/DDBJ databases">
        <title>Whole genome sequenc of Paracoccus marcusii MBLB0836.</title>
        <authorList>
            <person name="Seo M.-J."/>
            <person name="Cho E.-S."/>
            <person name="Hwang C.Y."/>
        </authorList>
    </citation>
    <scope>NUCLEOTIDE SEQUENCE [LARGE SCALE GENOMIC DNA]</scope>
    <source>
        <strain evidence="5 6">MBLB0836</strain>
    </source>
</reference>
<sequence length="399" mass="43321">MNDLGVEGWHERQLEEVADVGAGNPAPQDKKLFEGGRYPFIRTSDVGQIRFGEIESTSDLLNEKGVVGLRLVPAGTILMPKSGASTFLNHRVITRRDAYVSSHLATITAKSGLAEPRYLLYALSRIAAQELLPENSYPSLNLSLIKSIKLPLPPLEEQQRIVAVLDEAFEGLARARAHAEANLQNARELFGSALHVAFKDETISWNNTALATLGSVVTGSTPKTSDQGNLGDHLPFVTPGDFLPDGSLAYDNRGLSEKGASVSRILPTGSALMVCIGATIGKTGYCDRPIATNQQINAVIPNDHISGEYLYYQMLTPEFQAAVMHGSGQATLPIINKGKWSKLTVRVPNDLTKQTHIVNRLSGLRAQIDTTLAQYKAQIMDIADLRQTLLHKAFSGELT</sequence>
<proteinExistence type="inferred from homology"/>
<dbReference type="SUPFAM" id="SSF116734">
    <property type="entry name" value="DNA methylase specificity domain"/>
    <property type="match status" value="2"/>
</dbReference>
<protein>
    <submittedName>
        <fullName evidence="5">Restriction endonuclease subunit S</fullName>
        <ecNumber evidence="5">3.1.21.-</ecNumber>
    </submittedName>
</protein>
<evidence type="ECO:0000256" key="1">
    <source>
        <dbReference type="ARBA" id="ARBA00010923"/>
    </source>
</evidence>
<keyword evidence="5" id="KW-0540">Nuclease</keyword>
<organism evidence="5 6">
    <name type="scientific">Paracoccus marcusii</name>
    <dbReference type="NCBI Taxonomy" id="59779"/>
    <lineage>
        <taxon>Bacteria</taxon>
        <taxon>Pseudomonadati</taxon>
        <taxon>Pseudomonadota</taxon>
        <taxon>Alphaproteobacteria</taxon>
        <taxon>Rhodobacterales</taxon>
        <taxon>Paracoccaceae</taxon>
        <taxon>Paracoccus</taxon>
    </lineage>
</organism>
<evidence type="ECO:0000313" key="6">
    <source>
        <dbReference type="Proteomes" id="UP001216899"/>
    </source>
</evidence>
<dbReference type="PANTHER" id="PTHR30408:SF12">
    <property type="entry name" value="TYPE I RESTRICTION ENZYME MJAVIII SPECIFICITY SUBUNIT"/>
    <property type="match status" value="1"/>
</dbReference>
<dbReference type="InterPro" id="IPR052021">
    <property type="entry name" value="Type-I_RS_S_subunit"/>
</dbReference>
<dbReference type="InterPro" id="IPR044946">
    <property type="entry name" value="Restrct_endonuc_typeI_TRD_sf"/>
</dbReference>
<evidence type="ECO:0000256" key="3">
    <source>
        <dbReference type="ARBA" id="ARBA00023125"/>
    </source>
</evidence>
<keyword evidence="5" id="KW-0378">Hydrolase</keyword>
<dbReference type="RefSeq" id="WP_273743984.1">
    <property type="nucleotide sequence ID" value="NZ_CP117466.1"/>
</dbReference>
<evidence type="ECO:0000313" key="5">
    <source>
        <dbReference type="EMBL" id="WDA13459.1"/>
    </source>
</evidence>
<dbReference type="InterPro" id="IPR000055">
    <property type="entry name" value="Restrct_endonuc_typeI_TRD"/>
</dbReference>
<dbReference type="PANTHER" id="PTHR30408">
    <property type="entry name" value="TYPE-1 RESTRICTION ENZYME ECOKI SPECIFICITY PROTEIN"/>
    <property type="match status" value="1"/>
</dbReference>
<dbReference type="Proteomes" id="UP001216899">
    <property type="component" value="Chromosome"/>
</dbReference>
<dbReference type="Gene3D" id="3.90.220.20">
    <property type="entry name" value="DNA methylase specificity domains"/>
    <property type="match status" value="2"/>
</dbReference>
<dbReference type="CDD" id="cd17293">
    <property type="entry name" value="RMtype1_S_Ppo21ORF8840P_TRD1-CR1_like"/>
    <property type="match status" value="1"/>
</dbReference>
<dbReference type="GO" id="GO:0016787">
    <property type="term" value="F:hydrolase activity"/>
    <property type="evidence" value="ECO:0007669"/>
    <property type="project" value="UniProtKB-KW"/>
</dbReference>
<evidence type="ECO:0000256" key="2">
    <source>
        <dbReference type="ARBA" id="ARBA00022747"/>
    </source>
</evidence>